<evidence type="ECO:0000256" key="1">
    <source>
        <dbReference type="ARBA" id="ARBA00022833"/>
    </source>
</evidence>
<reference evidence="2 3" key="1">
    <citation type="submission" date="2024-10" db="EMBL/GenBank/DDBJ databases">
        <title>The Natural Products Discovery Center: Release of the First 8490 Sequenced Strains for Exploring Actinobacteria Biosynthetic Diversity.</title>
        <authorList>
            <person name="Kalkreuter E."/>
            <person name="Kautsar S.A."/>
            <person name="Yang D."/>
            <person name="Bader C.D."/>
            <person name="Teijaro C.N."/>
            <person name="Fluegel L."/>
            <person name="Davis C.M."/>
            <person name="Simpson J.R."/>
            <person name="Lauterbach L."/>
            <person name="Steele A.D."/>
            <person name="Gui C."/>
            <person name="Meng S."/>
            <person name="Li G."/>
            <person name="Viehrig K."/>
            <person name="Ye F."/>
            <person name="Su P."/>
            <person name="Kiefer A.F."/>
            <person name="Nichols A."/>
            <person name="Cepeda A.J."/>
            <person name="Yan W."/>
            <person name="Fan B."/>
            <person name="Jiang Y."/>
            <person name="Adhikari A."/>
            <person name="Zheng C.-J."/>
            <person name="Schuster L."/>
            <person name="Cowan T.M."/>
            <person name="Smanski M.J."/>
            <person name="Chevrette M.G."/>
            <person name="De Carvalho L.P.S."/>
            <person name="Shen B."/>
        </authorList>
    </citation>
    <scope>NUCLEOTIDE SEQUENCE [LARGE SCALE GENOMIC DNA]</scope>
    <source>
        <strain evidence="2 3">NPDC020327</strain>
    </source>
</reference>
<dbReference type="PANTHER" id="PTHR12993">
    <property type="entry name" value="N-ACETYLGLUCOSAMINYL-PHOSPHATIDYLINOSITOL DE-N-ACETYLASE-RELATED"/>
    <property type="match status" value="1"/>
</dbReference>
<sequence>MLAIPGLARPSCAEDESRQERRTVLAVGAHPDDIEIGCAGTLVSHVEAGDRVVMLVLSDGERGPGATAAQRRMEQERAARAIGAELRWGNLPDGRITDGLESVDVIEQLVREIRADIVYTHAPDDSHQDHRATSRAVESAARGVPTLLFYESPTSLGFSPAVFVDVTETAHRKLAALKIHASQVSSSDRVDPTVIAALLRIRGAHGRLPYAEGFIARRLMLPAFHTAGARRSARPAVVEKPCSCAAGEQTLEDNPSRMALG</sequence>
<dbReference type="GO" id="GO:0016787">
    <property type="term" value="F:hydrolase activity"/>
    <property type="evidence" value="ECO:0007669"/>
    <property type="project" value="UniProtKB-KW"/>
</dbReference>
<dbReference type="InterPro" id="IPR003737">
    <property type="entry name" value="GlcNAc_PI_deacetylase-related"/>
</dbReference>
<dbReference type="Gene3D" id="3.40.50.10320">
    <property type="entry name" value="LmbE-like"/>
    <property type="match status" value="1"/>
</dbReference>
<gene>
    <name evidence="2" type="ORF">ACH429_09310</name>
</gene>
<accession>A0ABW7URG0</accession>
<dbReference type="Proteomes" id="UP001611548">
    <property type="component" value="Unassembled WGS sequence"/>
</dbReference>
<organism evidence="2 3">
    <name type="scientific">Streptomyces pathocidini</name>
    <dbReference type="NCBI Taxonomy" id="1650571"/>
    <lineage>
        <taxon>Bacteria</taxon>
        <taxon>Bacillati</taxon>
        <taxon>Actinomycetota</taxon>
        <taxon>Actinomycetes</taxon>
        <taxon>Kitasatosporales</taxon>
        <taxon>Streptomycetaceae</taxon>
        <taxon>Streptomyces</taxon>
    </lineage>
</organism>
<protein>
    <submittedName>
        <fullName evidence="2">PIG-L deacetylase family protein</fullName>
        <ecNumber evidence="2">3.5.1.-</ecNumber>
    </submittedName>
</protein>
<evidence type="ECO:0000313" key="3">
    <source>
        <dbReference type="Proteomes" id="UP001611548"/>
    </source>
</evidence>
<keyword evidence="2" id="KW-0378">Hydrolase</keyword>
<keyword evidence="1" id="KW-0862">Zinc</keyword>
<dbReference type="RefSeq" id="WP_055472295.1">
    <property type="nucleotide sequence ID" value="NZ_JBEZHZ010000002.1"/>
</dbReference>
<evidence type="ECO:0000313" key="2">
    <source>
        <dbReference type="EMBL" id="MFI1964305.1"/>
    </source>
</evidence>
<dbReference type="EC" id="3.5.1.-" evidence="2"/>
<keyword evidence="3" id="KW-1185">Reference proteome</keyword>
<comment type="caution">
    <text evidence="2">The sequence shown here is derived from an EMBL/GenBank/DDBJ whole genome shotgun (WGS) entry which is preliminary data.</text>
</comment>
<dbReference type="EMBL" id="JBIRWE010000003">
    <property type="protein sequence ID" value="MFI1964305.1"/>
    <property type="molecule type" value="Genomic_DNA"/>
</dbReference>
<dbReference type="Pfam" id="PF02585">
    <property type="entry name" value="PIG-L"/>
    <property type="match status" value="1"/>
</dbReference>
<proteinExistence type="predicted"/>
<dbReference type="PANTHER" id="PTHR12993:SF30">
    <property type="entry name" value="N-ACETYL-ALPHA-D-GLUCOSAMINYL L-MALATE DEACETYLASE 1"/>
    <property type="match status" value="1"/>
</dbReference>
<dbReference type="InterPro" id="IPR024078">
    <property type="entry name" value="LmbE-like_dom_sf"/>
</dbReference>
<dbReference type="SUPFAM" id="SSF102588">
    <property type="entry name" value="LmbE-like"/>
    <property type="match status" value="1"/>
</dbReference>
<name>A0ABW7URG0_9ACTN</name>